<comment type="caution">
    <text evidence="2">The sequence shown here is derived from an EMBL/GenBank/DDBJ whole genome shotgun (WGS) entry which is preliminary data.</text>
</comment>
<name>A0A9P8T0V2_9ASCO</name>
<keyword evidence="1" id="KW-1133">Transmembrane helix</keyword>
<dbReference type="EMBL" id="JAEUBE010000487">
    <property type="protein sequence ID" value="KAH3661250.1"/>
    <property type="molecule type" value="Genomic_DNA"/>
</dbReference>
<reference evidence="2" key="2">
    <citation type="submission" date="2021-01" db="EMBL/GenBank/DDBJ databases">
        <authorList>
            <person name="Schikora-Tamarit M.A."/>
        </authorList>
    </citation>
    <scope>NUCLEOTIDE SEQUENCE</scope>
    <source>
        <strain evidence="2">CBS6075</strain>
    </source>
</reference>
<feature type="transmembrane region" description="Helical" evidence="1">
    <location>
        <begin position="174"/>
        <end position="192"/>
    </location>
</feature>
<dbReference type="Proteomes" id="UP000769157">
    <property type="component" value="Unassembled WGS sequence"/>
</dbReference>
<keyword evidence="1" id="KW-0812">Transmembrane</keyword>
<protein>
    <submittedName>
        <fullName evidence="2">Uncharacterized protein</fullName>
    </submittedName>
</protein>
<dbReference type="GeneID" id="70238621"/>
<accession>A0A9P8T0V2</accession>
<reference evidence="2" key="1">
    <citation type="journal article" date="2021" name="Open Biol.">
        <title>Shared evolutionary footprints suggest mitochondrial oxidative damage underlies multiple complex I losses in fungi.</title>
        <authorList>
            <person name="Schikora-Tamarit M.A."/>
            <person name="Marcet-Houben M."/>
            <person name="Nosek J."/>
            <person name="Gabaldon T."/>
        </authorList>
    </citation>
    <scope>NUCLEOTIDE SEQUENCE</scope>
    <source>
        <strain evidence="2">CBS6075</strain>
    </source>
</reference>
<evidence type="ECO:0000256" key="1">
    <source>
        <dbReference type="SAM" id="Phobius"/>
    </source>
</evidence>
<keyword evidence="3" id="KW-1185">Reference proteome</keyword>
<dbReference type="RefSeq" id="XP_046058374.1">
    <property type="nucleotide sequence ID" value="XM_046207966.1"/>
</dbReference>
<organism evidence="2 3">
    <name type="scientific">Ogataea philodendri</name>
    <dbReference type="NCBI Taxonomy" id="1378263"/>
    <lineage>
        <taxon>Eukaryota</taxon>
        <taxon>Fungi</taxon>
        <taxon>Dikarya</taxon>
        <taxon>Ascomycota</taxon>
        <taxon>Saccharomycotina</taxon>
        <taxon>Pichiomycetes</taxon>
        <taxon>Pichiales</taxon>
        <taxon>Pichiaceae</taxon>
        <taxon>Ogataea</taxon>
    </lineage>
</organism>
<feature type="transmembrane region" description="Helical" evidence="1">
    <location>
        <begin position="280"/>
        <end position="298"/>
    </location>
</feature>
<keyword evidence="1" id="KW-0472">Membrane</keyword>
<feature type="transmembrane region" description="Helical" evidence="1">
    <location>
        <begin position="249"/>
        <end position="268"/>
    </location>
</feature>
<proteinExistence type="predicted"/>
<evidence type="ECO:0000313" key="2">
    <source>
        <dbReference type="EMBL" id="KAH3661250.1"/>
    </source>
</evidence>
<evidence type="ECO:0000313" key="3">
    <source>
        <dbReference type="Proteomes" id="UP000769157"/>
    </source>
</evidence>
<gene>
    <name evidence="2" type="ORF">OGAPHI_006657</name>
</gene>
<sequence>MPPAELLNGGDLDQISIFQSCRDDDDVFQVSVAGRQNVDGFEGCIGEVDVGRFIVCFGFGLEFLHQFDAVDGQLIADQHSLVRRAVSCRSWSGSLDFRLNERRNIGDLTPTGEFATIACVLLRIMPLNESNGVLIHCGSMGPNLTKSGESIEISSHSCETDLLIDISVLDLDMVYLWSVSVSVVFVVSMLRLETSSVLNRRLLRTVCHTYAAISRNTIPASGSVSPSTKGSCDAVCFALVCRLTVATELAYWVIVAVIVVVMVVISSSATMLNSVSVKDMLYSANTLNYLYLYICLIIV</sequence>
<dbReference type="AlphaFoldDB" id="A0A9P8T0V2"/>